<dbReference type="RefSeq" id="XP_007407439.1">
    <property type="nucleotide sequence ID" value="XM_007407377.1"/>
</dbReference>
<dbReference type="EMBL" id="GL883098">
    <property type="protein sequence ID" value="EGG09079.1"/>
    <property type="molecule type" value="Genomic_DNA"/>
</dbReference>
<dbReference type="Proteomes" id="UP000001072">
    <property type="component" value="Unassembled WGS sequence"/>
</dbReference>
<dbReference type="KEGG" id="mlr:MELLADRAFT_104354"/>
<protein>
    <submittedName>
        <fullName evidence="1">Uncharacterized protein</fullName>
    </submittedName>
</protein>
<dbReference type="GeneID" id="18922229"/>
<proteinExistence type="predicted"/>
<dbReference type="OrthoDB" id="2506124at2759"/>
<dbReference type="VEuPathDB" id="FungiDB:MELLADRAFT_104354"/>
<organism evidence="2">
    <name type="scientific">Melampsora larici-populina (strain 98AG31 / pathotype 3-4-7)</name>
    <name type="common">Poplar leaf rust fungus</name>
    <dbReference type="NCBI Taxonomy" id="747676"/>
    <lineage>
        <taxon>Eukaryota</taxon>
        <taxon>Fungi</taxon>
        <taxon>Dikarya</taxon>
        <taxon>Basidiomycota</taxon>
        <taxon>Pucciniomycotina</taxon>
        <taxon>Pucciniomycetes</taxon>
        <taxon>Pucciniales</taxon>
        <taxon>Melampsoraceae</taxon>
        <taxon>Melampsora</taxon>
    </lineage>
</organism>
<reference evidence="2" key="1">
    <citation type="journal article" date="2011" name="Proc. Natl. Acad. Sci. U.S.A.">
        <title>Obligate biotrophy features unraveled by the genomic analysis of rust fungi.</title>
        <authorList>
            <person name="Duplessis S."/>
            <person name="Cuomo C.A."/>
            <person name="Lin Y.-C."/>
            <person name="Aerts A."/>
            <person name="Tisserant E."/>
            <person name="Veneault-Fourrey C."/>
            <person name="Joly D.L."/>
            <person name="Hacquard S."/>
            <person name="Amselem J."/>
            <person name="Cantarel B.L."/>
            <person name="Chiu R."/>
            <person name="Coutinho P.M."/>
            <person name="Feau N."/>
            <person name="Field M."/>
            <person name="Frey P."/>
            <person name="Gelhaye E."/>
            <person name="Goldberg J."/>
            <person name="Grabherr M.G."/>
            <person name="Kodira C.D."/>
            <person name="Kohler A."/>
            <person name="Kuees U."/>
            <person name="Lindquist E.A."/>
            <person name="Lucas S.M."/>
            <person name="Mago R."/>
            <person name="Mauceli E."/>
            <person name="Morin E."/>
            <person name="Murat C."/>
            <person name="Pangilinan J.L."/>
            <person name="Park R."/>
            <person name="Pearson M."/>
            <person name="Quesneville H."/>
            <person name="Rouhier N."/>
            <person name="Sakthikumar S."/>
            <person name="Salamov A.A."/>
            <person name="Schmutz J."/>
            <person name="Selles B."/>
            <person name="Shapiro H."/>
            <person name="Tanguay P."/>
            <person name="Tuskan G.A."/>
            <person name="Henrissat B."/>
            <person name="Van de Peer Y."/>
            <person name="Rouze P."/>
            <person name="Ellis J.G."/>
            <person name="Dodds P.N."/>
            <person name="Schein J.E."/>
            <person name="Zhong S."/>
            <person name="Hamelin R.C."/>
            <person name="Grigoriev I.V."/>
            <person name="Szabo L.J."/>
            <person name="Martin F."/>
        </authorList>
    </citation>
    <scope>NUCLEOTIDE SEQUENCE [LARGE SCALE GENOMIC DNA]</scope>
    <source>
        <strain evidence="2">98AG31 / pathotype 3-4-7</strain>
    </source>
</reference>
<sequence length="236" mass="27387">MTIRPNHHYALHIPDQMRRWGPLSQVAEFAAEMDRTMLRRFCQLQRLLGDHAIDDHREKNRIQLRDEQYEALLVHVRKTIPDTRDHRHIPHPAKSKVLHTDAVPKPSYKVSKFISVSVLKPNNCIKYKEAGKSRYAMVRQIYQFTDPVGSVRTELWVNPIENLFSKDLDSPSKNFRYLLHLMKCVLGKVEDHCIFVSPAKVVAVAAYRLLPDNTLSVAEGGIMLLPYDYKSQNEDM</sequence>
<name>F4REF0_MELLP</name>
<keyword evidence="2" id="KW-1185">Reference proteome</keyword>
<dbReference type="AlphaFoldDB" id="F4REF0"/>
<accession>F4REF0</accession>
<dbReference type="HOGENOM" id="CLU_030586_0_0_1"/>
<evidence type="ECO:0000313" key="1">
    <source>
        <dbReference type="EMBL" id="EGG09079.1"/>
    </source>
</evidence>
<dbReference type="InParanoid" id="F4REF0"/>
<evidence type="ECO:0000313" key="2">
    <source>
        <dbReference type="Proteomes" id="UP000001072"/>
    </source>
</evidence>
<gene>
    <name evidence="1" type="ORF">MELLADRAFT_104354</name>
</gene>